<keyword evidence="2" id="KW-1185">Reference proteome</keyword>
<protein>
    <submittedName>
        <fullName evidence="1">Uncharacterized protein</fullName>
    </submittedName>
</protein>
<dbReference type="AlphaFoldDB" id="A0A9Q1CKN8"/>
<accession>A0A9Q1CKN8</accession>
<name>A0A9Q1CKN8_HOLLE</name>
<proteinExistence type="predicted"/>
<dbReference type="OrthoDB" id="5949854at2759"/>
<dbReference type="EMBL" id="JAIZAY010000002">
    <property type="protein sequence ID" value="KAJ8046460.1"/>
    <property type="molecule type" value="Genomic_DNA"/>
</dbReference>
<sequence>MAPCSHEEADTRIFLHARQAVDEGSKNIIVKANGTDVLVIAVSVLPTLQEIGLRQLWIAFGQGQNLRWIPVHELVFKLSQYLPTIDDADIRTLEKFVVMMYDRSGTAECVDGARLDMFSRKQRPYEAIPPTRGALIQHVNRAAYQAACIWGQALLRQPEAQSPAYWGWIRKGDLWHILWTELPPIAENCRQLTKCGCKSECCGRCKCFRFGLDCTALCSCRRKN</sequence>
<comment type="caution">
    <text evidence="1">The sequence shown here is derived from an EMBL/GenBank/DDBJ whole genome shotgun (WGS) entry which is preliminary data.</text>
</comment>
<evidence type="ECO:0000313" key="1">
    <source>
        <dbReference type="EMBL" id="KAJ8046460.1"/>
    </source>
</evidence>
<evidence type="ECO:0000313" key="2">
    <source>
        <dbReference type="Proteomes" id="UP001152320"/>
    </source>
</evidence>
<reference evidence="1" key="1">
    <citation type="submission" date="2021-10" db="EMBL/GenBank/DDBJ databases">
        <title>Tropical sea cucumber genome reveals ecological adaptation and Cuvierian tubules defense mechanism.</title>
        <authorList>
            <person name="Chen T."/>
        </authorList>
    </citation>
    <scope>NUCLEOTIDE SEQUENCE</scope>
    <source>
        <strain evidence="1">Nanhai2018</strain>
        <tissue evidence="1">Muscle</tissue>
    </source>
</reference>
<organism evidence="1 2">
    <name type="scientific">Holothuria leucospilota</name>
    <name type="common">Black long sea cucumber</name>
    <name type="synonym">Mertensiothuria leucospilota</name>
    <dbReference type="NCBI Taxonomy" id="206669"/>
    <lineage>
        <taxon>Eukaryota</taxon>
        <taxon>Metazoa</taxon>
        <taxon>Echinodermata</taxon>
        <taxon>Eleutherozoa</taxon>
        <taxon>Echinozoa</taxon>
        <taxon>Holothuroidea</taxon>
        <taxon>Aspidochirotacea</taxon>
        <taxon>Aspidochirotida</taxon>
        <taxon>Holothuriidae</taxon>
        <taxon>Holothuria</taxon>
    </lineage>
</organism>
<dbReference type="Proteomes" id="UP001152320">
    <property type="component" value="Chromosome 2"/>
</dbReference>
<gene>
    <name evidence="1" type="ORF">HOLleu_05134</name>
</gene>